<dbReference type="EMBL" id="JAOWRF010000295">
    <property type="protein sequence ID" value="MCV3215834.1"/>
    <property type="molecule type" value="Genomic_DNA"/>
</dbReference>
<keyword evidence="2" id="KW-0812">Transmembrane</keyword>
<feature type="coiled-coil region" evidence="1">
    <location>
        <begin position="197"/>
        <end position="235"/>
    </location>
</feature>
<dbReference type="RefSeq" id="WP_263747480.1">
    <property type="nucleotide sequence ID" value="NZ_JAOWRF010000295.1"/>
</dbReference>
<evidence type="ECO:0000313" key="4">
    <source>
        <dbReference type="EMBL" id="MCV3215834.1"/>
    </source>
</evidence>
<keyword evidence="2" id="KW-1133">Transmembrane helix</keyword>
<reference evidence="4 5" key="1">
    <citation type="submission" date="2022-10" db="EMBL/GenBank/DDBJ databases">
        <title>Identification of biosynthetic pathway for the production of the potent trypsin inhibitor radiosumin.</title>
        <authorList>
            <person name="Fewer D.P."/>
            <person name="Delbaje E."/>
            <person name="Ouyang X."/>
            <person name="Agostino P.D."/>
            <person name="Wahlsten M."/>
            <person name="Jokela J."/>
            <person name="Permi P."/>
            <person name="Haapaniemi E."/>
            <person name="Koistinen H."/>
        </authorList>
    </citation>
    <scope>NUCLEOTIDE SEQUENCE [LARGE SCALE GENOMIC DNA]</scope>
    <source>
        <strain evidence="4 5">NIES-515</strain>
    </source>
</reference>
<evidence type="ECO:0000256" key="1">
    <source>
        <dbReference type="SAM" id="Coils"/>
    </source>
</evidence>
<organism evidence="4 5">
    <name type="scientific">Plectonema radiosum NIES-515</name>
    <dbReference type="NCBI Taxonomy" id="2986073"/>
    <lineage>
        <taxon>Bacteria</taxon>
        <taxon>Bacillati</taxon>
        <taxon>Cyanobacteriota</taxon>
        <taxon>Cyanophyceae</taxon>
        <taxon>Oscillatoriophycideae</taxon>
        <taxon>Oscillatoriales</taxon>
        <taxon>Microcoleaceae</taxon>
        <taxon>Plectonema</taxon>
    </lineage>
</organism>
<dbReference type="InterPro" id="IPR001107">
    <property type="entry name" value="Band_7"/>
</dbReference>
<gene>
    <name evidence="4" type="ORF">OGM63_20375</name>
</gene>
<feature type="domain" description="Band 7" evidence="3">
    <location>
        <begin position="33"/>
        <end position="196"/>
    </location>
</feature>
<dbReference type="PANTHER" id="PTHR23222:SF0">
    <property type="entry name" value="PROHIBITIN 1"/>
    <property type="match status" value="1"/>
</dbReference>
<keyword evidence="5" id="KW-1185">Reference proteome</keyword>
<dbReference type="InterPro" id="IPR036013">
    <property type="entry name" value="Band_7/SPFH_dom_sf"/>
</dbReference>
<evidence type="ECO:0000256" key="2">
    <source>
        <dbReference type="SAM" id="Phobius"/>
    </source>
</evidence>
<dbReference type="SUPFAM" id="SSF117892">
    <property type="entry name" value="Band 7/SPFH domain"/>
    <property type="match status" value="1"/>
</dbReference>
<dbReference type="CDD" id="cd03401">
    <property type="entry name" value="SPFH_prohibitin"/>
    <property type="match status" value="1"/>
</dbReference>
<sequence>MENLRNNNNTNNHHHGLYLVGGIVLLVLAIIFRPFSIVNAGERGVVMQFGKVQDRVFDEGIHPITPIITSVKNISIRIKNSSFKADATDKDLQKMTAEIAVNWNIDPMRVNKVYQKIGDEQQIIATIIAPAVSEVLKAVTSQKTTEEIINQRAEIKAQLDTQLKNRLVPYGVIVDDVSIINFAFPEEFSKAVEARQIAEQQARLAEFNADKAAQEAQANINRAKGEAEAQKLQEKTLTPAFLQKQAIEKWDGKFPMVMTGDGKLPMINITTATSTNNATMSSQQKQK</sequence>
<protein>
    <submittedName>
        <fullName evidence="4">Prohibitin family protein</fullName>
    </submittedName>
</protein>
<keyword evidence="2" id="KW-0472">Membrane</keyword>
<feature type="transmembrane region" description="Helical" evidence="2">
    <location>
        <begin position="16"/>
        <end position="35"/>
    </location>
</feature>
<dbReference type="InterPro" id="IPR000163">
    <property type="entry name" value="Prohibitin"/>
</dbReference>
<dbReference type="Proteomes" id="UP001526143">
    <property type="component" value="Unassembled WGS sequence"/>
</dbReference>
<name>A0ABT3B390_9CYAN</name>
<proteinExistence type="predicted"/>
<keyword evidence="1" id="KW-0175">Coiled coil</keyword>
<dbReference type="Gene3D" id="3.30.479.30">
    <property type="entry name" value="Band 7 domain"/>
    <property type="match status" value="1"/>
</dbReference>
<dbReference type="PANTHER" id="PTHR23222">
    <property type="entry name" value="PROHIBITIN"/>
    <property type="match status" value="1"/>
</dbReference>
<dbReference type="PRINTS" id="PR00679">
    <property type="entry name" value="PROHIBITIN"/>
</dbReference>
<accession>A0ABT3B390</accession>
<dbReference type="Pfam" id="PF01145">
    <property type="entry name" value="Band_7"/>
    <property type="match status" value="1"/>
</dbReference>
<dbReference type="SMART" id="SM00244">
    <property type="entry name" value="PHB"/>
    <property type="match status" value="1"/>
</dbReference>
<comment type="caution">
    <text evidence="4">The sequence shown here is derived from an EMBL/GenBank/DDBJ whole genome shotgun (WGS) entry which is preliminary data.</text>
</comment>
<evidence type="ECO:0000313" key="5">
    <source>
        <dbReference type="Proteomes" id="UP001526143"/>
    </source>
</evidence>
<evidence type="ECO:0000259" key="3">
    <source>
        <dbReference type="SMART" id="SM00244"/>
    </source>
</evidence>